<dbReference type="RefSeq" id="WP_106091185.1">
    <property type="nucleotide sequence ID" value="NZ_PVNL01000086.1"/>
</dbReference>
<proteinExistence type="predicted"/>
<evidence type="ECO:0000259" key="1">
    <source>
        <dbReference type="Pfam" id="PF13577"/>
    </source>
</evidence>
<organism evidence="2 3">
    <name type="scientific">Enhygromyxa salina</name>
    <dbReference type="NCBI Taxonomy" id="215803"/>
    <lineage>
        <taxon>Bacteria</taxon>
        <taxon>Pseudomonadati</taxon>
        <taxon>Myxococcota</taxon>
        <taxon>Polyangia</taxon>
        <taxon>Nannocystales</taxon>
        <taxon>Nannocystaceae</taxon>
        <taxon>Enhygromyxa</taxon>
    </lineage>
</organism>
<dbReference type="EMBL" id="PVNL01000086">
    <property type="protein sequence ID" value="PRQ05983.1"/>
    <property type="molecule type" value="Genomic_DNA"/>
</dbReference>
<evidence type="ECO:0000313" key="3">
    <source>
        <dbReference type="Proteomes" id="UP000238823"/>
    </source>
</evidence>
<accession>A0A2S9YLL6</accession>
<dbReference type="InterPro" id="IPR032710">
    <property type="entry name" value="NTF2-like_dom_sf"/>
</dbReference>
<dbReference type="OrthoDB" id="4571298at2"/>
<protein>
    <recommendedName>
        <fullName evidence="1">SnoaL-like domain-containing protein</fullName>
    </recommendedName>
</protein>
<dbReference type="Proteomes" id="UP000238823">
    <property type="component" value="Unassembled WGS sequence"/>
</dbReference>
<dbReference type="CDD" id="cd00531">
    <property type="entry name" value="NTF2_like"/>
    <property type="match status" value="1"/>
</dbReference>
<dbReference type="InterPro" id="IPR037401">
    <property type="entry name" value="SnoaL-like"/>
</dbReference>
<comment type="caution">
    <text evidence="2">The sequence shown here is derived from an EMBL/GenBank/DDBJ whole genome shotgun (WGS) entry which is preliminary data.</text>
</comment>
<sequence>MPNPDNDHNPHVLAARIRELQDREHLKELKAQYARRSDAVFNAPGAASAIALADLFTDDGVLDLGPYGKFEGRAALLNAFENLLPQGTQWSTHYVANPLISVTGDTATGSWYYLIRTLPAGPDAVVIPLSGSYDDTYVRTPDGWKIKQTISGFFIPPG</sequence>
<dbReference type="AlphaFoldDB" id="A0A2S9YLL6"/>
<gene>
    <name evidence="2" type="ORF">ENSA7_42450</name>
</gene>
<dbReference type="SUPFAM" id="SSF54427">
    <property type="entry name" value="NTF2-like"/>
    <property type="match status" value="1"/>
</dbReference>
<feature type="domain" description="SnoaL-like" evidence="1">
    <location>
        <begin position="18"/>
        <end position="148"/>
    </location>
</feature>
<reference evidence="2 3" key="1">
    <citation type="submission" date="2018-03" db="EMBL/GenBank/DDBJ databases">
        <title>Draft Genome Sequences of the Obligatory Marine Myxobacteria Enhygromyxa salina SWB007.</title>
        <authorList>
            <person name="Poehlein A."/>
            <person name="Moghaddam J.A."/>
            <person name="Harms H."/>
            <person name="Alanjari M."/>
            <person name="Koenig G.M."/>
            <person name="Daniel R."/>
            <person name="Schaeberle T.F."/>
        </authorList>
    </citation>
    <scope>NUCLEOTIDE SEQUENCE [LARGE SCALE GENOMIC DNA]</scope>
    <source>
        <strain evidence="2 3">SWB007</strain>
    </source>
</reference>
<name>A0A2S9YLL6_9BACT</name>
<dbReference type="Gene3D" id="3.10.450.50">
    <property type="match status" value="1"/>
</dbReference>
<dbReference type="Pfam" id="PF13577">
    <property type="entry name" value="SnoaL_4"/>
    <property type="match status" value="1"/>
</dbReference>
<evidence type="ECO:0000313" key="2">
    <source>
        <dbReference type="EMBL" id="PRQ05983.1"/>
    </source>
</evidence>